<dbReference type="InterPro" id="IPR051397">
    <property type="entry name" value="Zn-ADH-like_protein"/>
</dbReference>
<evidence type="ECO:0000256" key="1">
    <source>
        <dbReference type="SAM" id="MobiDB-lite"/>
    </source>
</evidence>
<keyword evidence="4" id="KW-1185">Reference proteome</keyword>
<feature type="domain" description="Enoyl reductase (ER)" evidence="2">
    <location>
        <begin position="10"/>
        <end position="411"/>
    </location>
</feature>
<feature type="region of interest" description="Disordered" evidence="1">
    <location>
        <begin position="194"/>
        <end position="280"/>
    </location>
</feature>
<dbReference type="InterPro" id="IPR036291">
    <property type="entry name" value="NAD(P)-bd_dom_sf"/>
</dbReference>
<dbReference type="Gene3D" id="3.90.180.10">
    <property type="entry name" value="Medium-chain alcohol dehydrogenases, catalytic domain"/>
    <property type="match status" value="3"/>
</dbReference>
<dbReference type="PANTHER" id="PTHR43677:SF11">
    <property type="entry name" value="ZINC-CONTAINING ALCOHOL DEHYDROGENASE"/>
    <property type="match status" value="1"/>
</dbReference>
<evidence type="ECO:0000313" key="3">
    <source>
        <dbReference type="EMBL" id="MFC5827451.1"/>
    </source>
</evidence>
<comment type="caution">
    <text evidence="3">The sequence shown here is derived from an EMBL/GenBank/DDBJ whole genome shotgun (WGS) entry which is preliminary data.</text>
</comment>
<dbReference type="InterPro" id="IPR020843">
    <property type="entry name" value="ER"/>
</dbReference>
<evidence type="ECO:0000313" key="4">
    <source>
        <dbReference type="Proteomes" id="UP001596058"/>
    </source>
</evidence>
<organism evidence="3 4">
    <name type="scientific">Nonomuraea insulae</name>
    <dbReference type="NCBI Taxonomy" id="1616787"/>
    <lineage>
        <taxon>Bacteria</taxon>
        <taxon>Bacillati</taxon>
        <taxon>Actinomycetota</taxon>
        <taxon>Actinomycetes</taxon>
        <taxon>Streptosporangiales</taxon>
        <taxon>Streptosporangiaceae</taxon>
        <taxon>Nonomuraea</taxon>
    </lineage>
</organism>
<dbReference type="SMART" id="SM00829">
    <property type="entry name" value="PKS_ER"/>
    <property type="match status" value="1"/>
</dbReference>
<dbReference type="Gene3D" id="3.40.50.720">
    <property type="entry name" value="NAD(P)-binding Rossmann-like Domain"/>
    <property type="match status" value="1"/>
</dbReference>
<gene>
    <name evidence="3" type="ORF">ACFPZ3_26610</name>
</gene>
<dbReference type="InterPro" id="IPR011032">
    <property type="entry name" value="GroES-like_sf"/>
</dbReference>
<proteinExistence type="predicted"/>
<accession>A0ABW1CRN9</accession>
<sequence>MRAVRIETCGRPPVVGEHPSPVPGADRELVRVVAAPITPLDLLCAGGTSYFGTPALPYVPGVQGVGTAGGRLVWFPTPAGMAPGDGSMAELASVPSEDLVELPAGADPLAVAALGLSAVAAYMALTWRGELAAGEQVLVLGGGGVVGQAAIQLARLAGARRVVAAARSSAGLERARLAGADAVIPLGNASVTEWAGTDARTSPGDPSVTEPAGTDARTSPGDASVTEPTGTDARTSPGDASVTKPAGTDARTSPGDPSVTEPDARTSPGDTEVAAPAGAIPPVSTDVAELADRFSAACDGPVDLVLDPLFGIPAAAAARTLRKGGRLVNLGGSASETCPLDSSTLRSRSLRVLGYTNNELTREQLARAVAFIAEQSAAGRLAVVYEVSPLAEAAAAWQRQAAGTARGRIVLHTS</sequence>
<protein>
    <submittedName>
        <fullName evidence="3">Zinc-binding dehydrogenase</fullName>
    </submittedName>
</protein>
<reference evidence="4" key="1">
    <citation type="journal article" date="2019" name="Int. J. Syst. Evol. Microbiol.">
        <title>The Global Catalogue of Microorganisms (GCM) 10K type strain sequencing project: providing services to taxonomists for standard genome sequencing and annotation.</title>
        <authorList>
            <consortium name="The Broad Institute Genomics Platform"/>
            <consortium name="The Broad Institute Genome Sequencing Center for Infectious Disease"/>
            <person name="Wu L."/>
            <person name="Ma J."/>
        </authorList>
    </citation>
    <scope>NUCLEOTIDE SEQUENCE [LARGE SCALE GENOMIC DNA]</scope>
    <source>
        <strain evidence="4">CCUG 53903</strain>
    </source>
</reference>
<dbReference type="RefSeq" id="WP_379516953.1">
    <property type="nucleotide sequence ID" value="NZ_JBHSPA010000029.1"/>
</dbReference>
<dbReference type="EMBL" id="JBHSPA010000029">
    <property type="protein sequence ID" value="MFC5827451.1"/>
    <property type="molecule type" value="Genomic_DNA"/>
</dbReference>
<dbReference type="SUPFAM" id="SSF51735">
    <property type="entry name" value="NAD(P)-binding Rossmann-fold domains"/>
    <property type="match status" value="2"/>
</dbReference>
<dbReference type="PANTHER" id="PTHR43677">
    <property type="entry name" value="SHORT-CHAIN DEHYDROGENASE/REDUCTASE"/>
    <property type="match status" value="1"/>
</dbReference>
<dbReference type="SUPFAM" id="SSF50129">
    <property type="entry name" value="GroES-like"/>
    <property type="match status" value="1"/>
</dbReference>
<name>A0ABW1CRN9_9ACTN</name>
<evidence type="ECO:0000259" key="2">
    <source>
        <dbReference type="SMART" id="SM00829"/>
    </source>
</evidence>
<dbReference type="Proteomes" id="UP001596058">
    <property type="component" value="Unassembled WGS sequence"/>
</dbReference>
<dbReference type="Pfam" id="PF13602">
    <property type="entry name" value="ADH_zinc_N_2"/>
    <property type="match status" value="1"/>
</dbReference>